<sequence>MCWLIAVAISTVVVAEISFTQSSNLLQSVQSSIW</sequence>
<protein>
    <submittedName>
        <fullName evidence="2">Bm13225</fullName>
    </submittedName>
</protein>
<reference evidence="2" key="2">
    <citation type="submission" date="2012-12" db="EMBL/GenBank/DDBJ databases">
        <authorList>
            <consortium name="WormBase Consortium"/>
            <person name="Ghedin E."/>
            <person name="Paulini M."/>
        </authorList>
    </citation>
    <scope>NUCLEOTIDE SEQUENCE</scope>
    <source>
        <strain evidence="2">FR3</strain>
    </source>
</reference>
<keyword evidence="1" id="KW-0732">Signal</keyword>
<reference evidence="2" key="1">
    <citation type="journal article" date="2007" name="Science">
        <title>Draft genome of the filarial nematode parasite Brugia malayi.</title>
        <authorList>
            <person name="Ghedin E."/>
            <person name="Wang S."/>
            <person name="Spiro D."/>
            <person name="Caler E."/>
            <person name="Zhao Q."/>
            <person name="Crabtree J."/>
            <person name="Allen J.E."/>
            <person name="Delcher A.L."/>
            <person name="Guiliano D.B."/>
            <person name="Miranda-Saavedra D."/>
            <person name="Angiuoli S.V."/>
            <person name="Creasy T."/>
            <person name="Amedeo P."/>
            <person name="Haas B."/>
            <person name="El-Sayed N.M."/>
            <person name="Wortman J.R."/>
            <person name="Feldblyum T."/>
            <person name="Tallon L."/>
            <person name="Schatz M."/>
            <person name="Shumway M."/>
            <person name="Koo H."/>
            <person name="Salzberg S.L."/>
            <person name="Schobel S."/>
            <person name="Pertea M."/>
            <person name="Pop M."/>
            <person name="White O."/>
            <person name="Barton G.J."/>
            <person name="Carlow C.K."/>
            <person name="Crawford M.J."/>
            <person name="Daub J."/>
            <person name="Dimmic M.W."/>
            <person name="Estes C.F."/>
            <person name="Foster J.M."/>
            <person name="Ganatra M."/>
            <person name="Gregory W.F."/>
            <person name="Johnson N.M."/>
            <person name="Jin J."/>
            <person name="Komuniecki R."/>
            <person name="Korf I."/>
            <person name="Kumar S."/>
            <person name="Laney S."/>
            <person name="Li B.W."/>
            <person name="Li W."/>
            <person name="Lindblom T.H."/>
            <person name="Lustigman S."/>
            <person name="Ma D."/>
            <person name="Maina C.V."/>
            <person name="Martin D.M."/>
            <person name="McCarter J.P."/>
            <person name="McReynolds L."/>
            <person name="Mitreva M."/>
            <person name="Nutman T.B."/>
            <person name="Parkinson J."/>
            <person name="Peregrin-Alvarez J.M."/>
            <person name="Poole C."/>
            <person name="Ren Q."/>
            <person name="Saunders L."/>
            <person name="Sluder A.E."/>
            <person name="Smith K."/>
            <person name="Stanke M."/>
            <person name="Unnasch T.R."/>
            <person name="Ware J."/>
            <person name="Wei A.D."/>
            <person name="Weil G."/>
            <person name="Williams D.J."/>
            <person name="Zhang Y."/>
            <person name="Williams S.A."/>
            <person name="Fraser-Liggett C."/>
            <person name="Slatko B."/>
            <person name="Blaxter M.L."/>
            <person name="Scott A.L."/>
        </authorList>
    </citation>
    <scope>NUCLEOTIDE SEQUENCE</scope>
    <source>
        <strain evidence="2">FR3</strain>
    </source>
</reference>
<gene>
    <name evidence="2" type="primary">Bm13225</name>
    <name evidence="2" type="ORF">BM_Bm13225</name>
</gene>
<organism evidence="2">
    <name type="scientific">Brugia malayi</name>
    <name type="common">Filarial nematode worm</name>
    <dbReference type="NCBI Taxonomy" id="6279"/>
    <lineage>
        <taxon>Eukaryota</taxon>
        <taxon>Metazoa</taxon>
        <taxon>Ecdysozoa</taxon>
        <taxon>Nematoda</taxon>
        <taxon>Chromadorea</taxon>
        <taxon>Rhabditida</taxon>
        <taxon>Spirurina</taxon>
        <taxon>Spiruromorpha</taxon>
        <taxon>Filarioidea</taxon>
        <taxon>Onchocercidae</taxon>
        <taxon>Brugia</taxon>
    </lineage>
</organism>
<dbReference type="EMBL" id="LN857024">
    <property type="protein sequence ID" value="CDQ02496.1"/>
    <property type="molecule type" value="Genomic_DNA"/>
</dbReference>
<dbReference type="AlphaFoldDB" id="A0A1I9G680"/>
<proteinExistence type="predicted"/>
<evidence type="ECO:0000256" key="1">
    <source>
        <dbReference type="SAM" id="SignalP"/>
    </source>
</evidence>
<evidence type="ECO:0000313" key="2">
    <source>
        <dbReference type="EMBL" id="CDQ02496.1"/>
    </source>
</evidence>
<name>A0A1I9G680_BRUMA</name>
<feature type="signal peptide" evidence="1">
    <location>
        <begin position="1"/>
        <end position="15"/>
    </location>
</feature>
<feature type="chain" id="PRO_5013017815" evidence="1">
    <location>
        <begin position="16"/>
        <end position="34"/>
    </location>
</feature>
<accession>A0A1I9G680</accession>